<evidence type="ECO:0000313" key="2">
    <source>
        <dbReference type="Proteomes" id="UP001500975"/>
    </source>
</evidence>
<accession>A0ABP8I9G1</accession>
<name>A0ABP8I9G1_9BURK</name>
<comment type="caution">
    <text evidence="1">The sequence shown here is derived from an EMBL/GenBank/DDBJ whole genome shotgun (WGS) entry which is preliminary data.</text>
</comment>
<dbReference type="Proteomes" id="UP001500975">
    <property type="component" value="Unassembled WGS sequence"/>
</dbReference>
<keyword evidence="2" id="KW-1185">Reference proteome</keyword>
<evidence type="ECO:0000313" key="1">
    <source>
        <dbReference type="EMBL" id="GAA4354232.1"/>
    </source>
</evidence>
<proteinExistence type="predicted"/>
<gene>
    <name evidence="1" type="ORF">GCM10023165_45270</name>
</gene>
<protein>
    <submittedName>
        <fullName evidence="1">Uncharacterized protein</fullName>
    </submittedName>
</protein>
<reference evidence="2" key="1">
    <citation type="journal article" date="2019" name="Int. J. Syst. Evol. Microbiol.">
        <title>The Global Catalogue of Microorganisms (GCM) 10K type strain sequencing project: providing services to taxonomists for standard genome sequencing and annotation.</title>
        <authorList>
            <consortium name="The Broad Institute Genomics Platform"/>
            <consortium name="The Broad Institute Genome Sequencing Center for Infectious Disease"/>
            <person name="Wu L."/>
            <person name="Ma J."/>
        </authorList>
    </citation>
    <scope>NUCLEOTIDE SEQUENCE [LARGE SCALE GENOMIC DNA]</scope>
    <source>
        <strain evidence="2">JCM 17804</strain>
    </source>
</reference>
<sequence length="151" mass="16854">MASMQKPRAGGPALPGFPVEHAEFATLSKLQLHALADRLLADEPVVVDYCVAFVLAETKGCWHGRARAMMCRRLKHCTLGRTNRTRLMACILGRLRSGEFSEQFKDQLRLAMHLDADQTRQACASAVASERPHVQRYATWVLSLRRQGPPA</sequence>
<organism evidence="1 2">
    <name type="scientific">Variovorax defluvii</name>
    <dbReference type="NCBI Taxonomy" id="913761"/>
    <lineage>
        <taxon>Bacteria</taxon>
        <taxon>Pseudomonadati</taxon>
        <taxon>Pseudomonadota</taxon>
        <taxon>Betaproteobacteria</taxon>
        <taxon>Burkholderiales</taxon>
        <taxon>Comamonadaceae</taxon>
        <taxon>Variovorax</taxon>
    </lineage>
</organism>
<dbReference type="EMBL" id="BAABGJ010000080">
    <property type="protein sequence ID" value="GAA4354232.1"/>
    <property type="molecule type" value="Genomic_DNA"/>
</dbReference>